<name>A0A964E6M0_9PROT</name>
<dbReference type="InterPro" id="IPR011008">
    <property type="entry name" value="Dimeric_a/b-barrel"/>
</dbReference>
<dbReference type="Proteomes" id="UP000721844">
    <property type="component" value="Unassembled WGS sequence"/>
</dbReference>
<dbReference type="InterPro" id="IPR010753">
    <property type="entry name" value="DUF1330"/>
</dbReference>
<reference evidence="2 3" key="1">
    <citation type="journal article" date="2021" name="Microorganisms">
        <title>Acidisoma silvae sp. nov. and Acidisomacellulosilytica sp. nov., Two Acidophilic Bacteria Isolated from Decaying Wood, Hydrolyzing Cellulose and Producing Poly-3-hydroxybutyrate.</title>
        <authorList>
            <person name="Mieszkin S."/>
            <person name="Pouder E."/>
            <person name="Uroz S."/>
            <person name="Simon-Colin C."/>
            <person name="Alain K."/>
        </authorList>
    </citation>
    <scope>NUCLEOTIDE SEQUENCE [LARGE SCALE GENOMIC DNA]</scope>
    <source>
        <strain evidence="2 3">HW T5.17</strain>
    </source>
</reference>
<evidence type="ECO:0000259" key="1">
    <source>
        <dbReference type="Pfam" id="PF07045"/>
    </source>
</evidence>
<feature type="domain" description="DUF1330" evidence="1">
    <location>
        <begin position="5"/>
        <end position="41"/>
    </location>
</feature>
<comment type="caution">
    <text evidence="2">The sequence shown here is derived from an EMBL/GenBank/DDBJ whole genome shotgun (WGS) entry which is preliminary data.</text>
</comment>
<sequence length="45" mass="5126">MDGDLEFPSRALARAWHESEIYAPAIKLRRNLSIGRLTLLDRCAV</sequence>
<dbReference type="SUPFAM" id="SSF54909">
    <property type="entry name" value="Dimeric alpha+beta barrel"/>
    <property type="match status" value="1"/>
</dbReference>
<evidence type="ECO:0000313" key="2">
    <source>
        <dbReference type="EMBL" id="MCB8883724.1"/>
    </source>
</evidence>
<evidence type="ECO:0000313" key="3">
    <source>
        <dbReference type="Proteomes" id="UP000721844"/>
    </source>
</evidence>
<gene>
    <name evidence="2" type="ORF">ACELLULO517_25970</name>
</gene>
<protein>
    <submittedName>
        <fullName evidence="2">DUF1330 domain-containing protein</fullName>
    </submittedName>
</protein>
<accession>A0A964E6M0</accession>
<dbReference type="AlphaFoldDB" id="A0A964E6M0"/>
<dbReference type="Pfam" id="PF07045">
    <property type="entry name" value="DUF1330"/>
    <property type="match status" value="1"/>
</dbReference>
<keyword evidence="3" id="KW-1185">Reference proteome</keyword>
<organism evidence="2 3">
    <name type="scientific">Acidisoma cellulosilyticum</name>
    <dbReference type="NCBI Taxonomy" id="2802395"/>
    <lineage>
        <taxon>Bacteria</taxon>
        <taxon>Pseudomonadati</taxon>
        <taxon>Pseudomonadota</taxon>
        <taxon>Alphaproteobacteria</taxon>
        <taxon>Acetobacterales</taxon>
        <taxon>Acidocellaceae</taxon>
        <taxon>Acidisoma</taxon>
    </lineage>
</organism>
<proteinExistence type="predicted"/>
<dbReference type="EMBL" id="JAESVA010000016">
    <property type="protein sequence ID" value="MCB8883724.1"/>
    <property type="molecule type" value="Genomic_DNA"/>
</dbReference>
<dbReference type="Gene3D" id="3.30.70.100">
    <property type="match status" value="1"/>
</dbReference>